<dbReference type="Proteomes" id="UP000267250">
    <property type="component" value="Chromosome"/>
</dbReference>
<reference evidence="2 3" key="1">
    <citation type="submission" date="2016-07" db="EMBL/GenBank/DDBJ databases">
        <title>Genome and transcriptome analysis of iron-reducing fermentative bacteria Anoxybacter fermentans.</title>
        <authorList>
            <person name="Zeng X."/>
            <person name="Shao Z."/>
        </authorList>
    </citation>
    <scope>NUCLEOTIDE SEQUENCE [LARGE SCALE GENOMIC DNA]</scope>
    <source>
        <strain evidence="2 3">DY22613</strain>
    </source>
</reference>
<accession>A0A3S9T1E9</accession>
<dbReference type="EMBL" id="CP016379">
    <property type="protein sequence ID" value="AZR74436.1"/>
    <property type="molecule type" value="Genomic_DNA"/>
</dbReference>
<sequence length="282" mass="30887">MRGKLKIFGLILTILLMLAGPVFAEVTDYQVGARPIGMGGAFVGLADDANAAYWNPAGLILIDGLSLTSMHANMFGMTDLTLNYYAIGYPVNGLGFGLNLIEERGQLYEYDLGTNEYVIRRAGISLAHSFFNNLSVGATVNQYNFTTNIDRKNGMAFDLGLLYSGDKYSFGAVARNIYSNVPGDELDAMYQLGVSWNPGFLPLTLAADLSIKKDISDLNKIVVGYHLGMEYTLMEKIQLRSGYNNGNLSGGFGLNYNGFQFDYAYTMHELGPTHRISGGFNF</sequence>
<evidence type="ECO:0000313" key="3">
    <source>
        <dbReference type="Proteomes" id="UP000267250"/>
    </source>
</evidence>
<dbReference type="Gene3D" id="2.40.160.60">
    <property type="entry name" value="Outer membrane protein transport protein (OMPP1/FadL/TodX)"/>
    <property type="match status" value="1"/>
</dbReference>
<dbReference type="KEGG" id="aft:BBF96_14200"/>
<proteinExistence type="predicted"/>
<name>A0A3S9T1E9_9FIRM</name>
<dbReference type="OrthoDB" id="2111548at2"/>
<evidence type="ECO:0000313" key="2">
    <source>
        <dbReference type="EMBL" id="AZR74436.1"/>
    </source>
</evidence>
<keyword evidence="1" id="KW-0732">Signal</keyword>
<feature type="chain" id="PRO_5019435145" description="PorV/PorQ family protein" evidence="1">
    <location>
        <begin position="25"/>
        <end position="282"/>
    </location>
</feature>
<dbReference type="RefSeq" id="WP_127017794.1">
    <property type="nucleotide sequence ID" value="NZ_CP016379.1"/>
</dbReference>
<gene>
    <name evidence="2" type="ORF">BBF96_14200</name>
</gene>
<protein>
    <recommendedName>
        <fullName evidence="4">PorV/PorQ family protein</fullName>
    </recommendedName>
</protein>
<organism evidence="2 3">
    <name type="scientific">Anoxybacter fermentans</name>
    <dbReference type="NCBI Taxonomy" id="1323375"/>
    <lineage>
        <taxon>Bacteria</taxon>
        <taxon>Bacillati</taxon>
        <taxon>Bacillota</taxon>
        <taxon>Clostridia</taxon>
        <taxon>Halanaerobiales</taxon>
        <taxon>Anoxybacter</taxon>
    </lineage>
</organism>
<evidence type="ECO:0008006" key="4">
    <source>
        <dbReference type="Google" id="ProtNLM"/>
    </source>
</evidence>
<keyword evidence="3" id="KW-1185">Reference proteome</keyword>
<evidence type="ECO:0000256" key="1">
    <source>
        <dbReference type="SAM" id="SignalP"/>
    </source>
</evidence>
<dbReference type="AlphaFoldDB" id="A0A3S9T1E9"/>
<dbReference type="SUPFAM" id="SSF56935">
    <property type="entry name" value="Porins"/>
    <property type="match status" value="1"/>
</dbReference>
<feature type="signal peptide" evidence="1">
    <location>
        <begin position="1"/>
        <end position="24"/>
    </location>
</feature>